<organism evidence="1 2">
    <name type="scientific">Labedella endophytica</name>
    <dbReference type="NCBI Taxonomy" id="1523160"/>
    <lineage>
        <taxon>Bacteria</taxon>
        <taxon>Bacillati</taxon>
        <taxon>Actinomycetota</taxon>
        <taxon>Actinomycetes</taxon>
        <taxon>Micrococcales</taxon>
        <taxon>Microbacteriaceae</taxon>
        <taxon>Labedella</taxon>
    </lineage>
</organism>
<protein>
    <recommendedName>
        <fullName evidence="3">DUF222 domain-containing protein</fullName>
    </recommendedName>
</protein>
<dbReference type="RefSeq" id="WP_133447503.1">
    <property type="nucleotide sequence ID" value="NZ_RZGZ01000001.1"/>
</dbReference>
<evidence type="ECO:0000313" key="1">
    <source>
        <dbReference type="EMBL" id="RUR02991.1"/>
    </source>
</evidence>
<sequence length="117" mass="12214">MSRQGEVLQERIGDAIELLTDPVGTLAPSRLTAPEYITVLRDVEHLSRLVDAARIALAGEAEKRTQGPIDTLGTLGFASAVDAVATLTSAGDRDAKRRIRIGGSLNTGTSLTGAETG</sequence>
<keyword evidence="2" id="KW-1185">Reference proteome</keyword>
<name>A0A433JV30_9MICO</name>
<gene>
    <name evidence="1" type="ORF">ELQ94_00005</name>
</gene>
<proteinExistence type="predicted"/>
<accession>A0A433JV30</accession>
<dbReference type="OrthoDB" id="5129874at2"/>
<comment type="caution">
    <text evidence="1">The sequence shown here is derived from an EMBL/GenBank/DDBJ whole genome shotgun (WGS) entry which is preliminary data.</text>
</comment>
<dbReference type="AlphaFoldDB" id="A0A433JV30"/>
<feature type="non-terminal residue" evidence="1">
    <location>
        <position position="117"/>
    </location>
</feature>
<dbReference type="EMBL" id="RZGZ01000001">
    <property type="protein sequence ID" value="RUR02991.1"/>
    <property type="molecule type" value="Genomic_DNA"/>
</dbReference>
<dbReference type="Proteomes" id="UP000274909">
    <property type="component" value="Unassembled WGS sequence"/>
</dbReference>
<evidence type="ECO:0008006" key="3">
    <source>
        <dbReference type="Google" id="ProtNLM"/>
    </source>
</evidence>
<evidence type="ECO:0000313" key="2">
    <source>
        <dbReference type="Proteomes" id="UP000274909"/>
    </source>
</evidence>
<reference evidence="1 2" key="1">
    <citation type="submission" date="2018-12" db="EMBL/GenBank/DDBJ databases">
        <authorList>
            <person name="Li F."/>
        </authorList>
    </citation>
    <scope>NUCLEOTIDE SEQUENCE [LARGE SCALE GENOMIC DNA]</scope>
    <source>
        <strain evidence="1 2">EGI 6500705</strain>
    </source>
</reference>